<dbReference type="CDD" id="cd02440">
    <property type="entry name" value="AdoMet_MTases"/>
    <property type="match status" value="1"/>
</dbReference>
<accession>A0A6J2XNA7</accession>
<dbReference type="InterPro" id="IPR029063">
    <property type="entry name" value="SAM-dependent_MTases_sf"/>
</dbReference>
<dbReference type="GO" id="GO:0006355">
    <property type="term" value="P:regulation of DNA-templated transcription"/>
    <property type="evidence" value="ECO:0007669"/>
    <property type="project" value="TreeGrafter"/>
</dbReference>
<keyword evidence="3 4" id="KW-0949">S-adenosyl-L-methionine</keyword>
<dbReference type="Proteomes" id="UP000504635">
    <property type="component" value="Unplaced"/>
</dbReference>
<evidence type="ECO:0000256" key="5">
    <source>
        <dbReference type="PIRSR" id="PIRSR015894-1"/>
    </source>
</evidence>
<feature type="binding site" evidence="6">
    <location>
        <begin position="397"/>
        <end position="398"/>
    </location>
    <ligand>
        <name>S-adenosyl-L-methionine</name>
        <dbReference type="ChEBI" id="CHEBI:59789"/>
    </ligand>
</feature>
<dbReference type="RefSeq" id="XP_030752837.1">
    <property type="nucleotide sequence ID" value="XM_030896977.1"/>
</dbReference>
<evidence type="ECO:0000259" key="9">
    <source>
        <dbReference type="Pfam" id="PF17285"/>
    </source>
</evidence>
<sequence length="619" mass="70969">MLEGEQSNEKRKRISCGLYDSCPVSLKTAIQSAFEYGFHFIVTQLSHPSYIQDLKGPYVPYIIGRSDRVLTGNEWNRLIVGELSTSIDVDNEDAVVSKTSKQKLEQELGFASHLGVPAILIHLTKPKNVQLSRVINDKLVSNFSYAVWVQIPMVHESQYKSTTDIKYDSWNFWNDFRIHCDYDKRVGVVLELPDVQHVPPCDEIDRWVGEPVKALVIQASYFLTNQYGKPVLPKVHQEIIKRFMALDVQYIIHLDVEGDYSFYVKYMTYLGKKLYCCDTMAEFVQGCEDYLQNPLQPLSEHLEMNVYEVFEKDRVKYDTYQKAVHKALELWTEKRPPVVMVVGAGRGPLVQAVLNVSRILDIEVKVYAVEKNPYAVNTLAHRVMSEWGLQVTLVKEDMRTWQAPESADILVSELLGSFGDNELSPECLDGAQRFLTPKTGISIPCQYTSFLAPLQSLKIYNEIRNGRLPDKTLKQCLETPYVVHLANYQQLAPAQPLFTFDHPNYSEDGPDNTRYKSLKFPPVAKSCVLTAFVGFFETNLFDDVTLSTNPKTHTPDMVSWFPIVFPLAAPVQIHAGEIITVSFWRDENVEKVWYEWCLESPYKLPIMNPNGRSYFLKKH</sequence>
<evidence type="ECO:0000259" key="10">
    <source>
        <dbReference type="Pfam" id="PF17286"/>
    </source>
</evidence>
<evidence type="ECO:0000256" key="4">
    <source>
        <dbReference type="PIRNR" id="PIRNR015894"/>
    </source>
</evidence>
<evidence type="ECO:0000313" key="12">
    <source>
        <dbReference type="RefSeq" id="XP_030752837.1"/>
    </source>
</evidence>
<keyword evidence="2 4" id="KW-0808">Transferase</keyword>
<dbReference type="Pfam" id="PF05185">
    <property type="entry name" value="PRMT5"/>
    <property type="match status" value="1"/>
</dbReference>
<feature type="binding site" evidence="6">
    <location>
        <position position="370"/>
    </location>
    <ligand>
        <name>S-adenosyl-L-methionine</name>
        <dbReference type="ChEBI" id="CHEBI:59789"/>
    </ligand>
</feature>
<dbReference type="PANTHER" id="PTHR10738">
    <property type="entry name" value="PROTEIN ARGININE N-METHYLTRANSFERASE 5"/>
    <property type="match status" value="1"/>
</dbReference>
<keyword evidence="11" id="KW-1185">Reference proteome</keyword>
<protein>
    <recommendedName>
        <fullName evidence="4">Protein arginine N-methyltransferase</fullName>
    </recommendedName>
</protein>
<dbReference type="InterPro" id="IPR007857">
    <property type="entry name" value="Arg_MeTrfase_PRMT5"/>
</dbReference>
<keyword evidence="1 4" id="KW-0489">Methyltransferase</keyword>
<dbReference type="InParanoid" id="A0A6J2XNA7"/>
<feature type="active site" description="Proton donor/acceptor" evidence="5">
    <location>
        <position position="413"/>
    </location>
</feature>
<dbReference type="Gene3D" id="3.20.20.150">
    <property type="entry name" value="Divalent-metal-dependent TIM barrel enzymes"/>
    <property type="match status" value="1"/>
</dbReference>
<dbReference type="PIRSF" id="PIRSF015894">
    <property type="entry name" value="Skb1_MeTrfase"/>
    <property type="match status" value="1"/>
</dbReference>
<dbReference type="GeneID" id="115879921"/>
<dbReference type="Gene3D" id="3.40.50.150">
    <property type="entry name" value="Vaccinia Virus protein VP39"/>
    <property type="match status" value="1"/>
</dbReference>
<dbReference type="OrthoDB" id="1368803at2759"/>
<feature type="domain" description="PRMT5 oligomerisation" evidence="10">
    <location>
        <begin position="446"/>
        <end position="615"/>
    </location>
</feature>
<dbReference type="InterPro" id="IPR035248">
    <property type="entry name" value="PRMT5_C"/>
</dbReference>
<dbReference type="GO" id="GO:0005829">
    <property type="term" value="C:cytosol"/>
    <property type="evidence" value="ECO:0007669"/>
    <property type="project" value="TreeGrafter"/>
</dbReference>
<feature type="domain" description="PRMT5 arginine-N-methyltransferase" evidence="8">
    <location>
        <begin position="281"/>
        <end position="443"/>
    </location>
</feature>
<dbReference type="InterPro" id="IPR025799">
    <property type="entry name" value="Arg_MeTrfase"/>
</dbReference>
<evidence type="ECO:0000256" key="1">
    <source>
        <dbReference type="ARBA" id="ARBA00022603"/>
    </source>
</evidence>
<reference evidence="12" key="1">
    <citation type="submission" date="2025-08" db="UniProtKB">
        <authorList>
            <consortium name="RefSeq"/>
        </authorList>
    </citation>
    <scope>IDENTIFICATION</scope>
    <source>
        <tissue evidence="12">Gonads</tissue>
    </source>
</reference>
<gene>
    <name evidence="12" type="primary">LOC115879921</name>
</gene>
<dbReference type="Pfam" id="PF17285">
    <property type="entry name" value="PRMT5_TIM"/>
    <property type="match status" value="1"/>
</dbReference>
<feature type="site" description="Critical for specifying symmetric addition of methyl groups" evidence="7">
    <location>
        <position position="310"/>
    </location>
</feature>
<dbReference type="KEGG" id="soy:115879921"/>
<dbReference type="Pfam" id="PF17286">
    <property type="entry name" value="PRMT5_C"/>
    <property type="match status" value="1"/>
</dbReference>
<evidence type="ECO:0000256" key="2">
    <source>
        <dbReference type="ARBA" id="ARBA00022679"/>
    </source>
</evidence>
<organism evidence="11 12">
    <name type="scientific">Sitophilus oryzae</name>
    <name type="common">Rice weevil</name>
    <name type="synonym">Curculio oryzae</name>
    <dbReference type="NCBI Taxonomy" id="7048"/>
    <lineage>
        <taxon>Eukaryota</taxon>
        <taxon>Metazoa</taxon>
        <taxon>Ecdysozoa</taxon>
        <taxon>Arthropoda</taxon>
        <taxon>Hexapoda</taxon>
        <taxon>Insecta</taxon>
        <taxon>Pterygota</taxon>
        <taxon>Neoptera</taxon>
        <taxon>Endopterygota</taxon>
        <taxon>Coleoptera</taxon>
        <taxon>Polyphaga</taxon>
        <taxon>Cucujiformia</taxon>
        <taxon>Curculionidae</taxon>
        <taxon>Dryophthorinae</taxon>
        <taxon>Sitophilus</taxon>
    </lineage>
</organism>
<dbReference type="PANTHER" id="PTHR10738:SF0">
    <property type="entry name" value="PROTEIN ARGININE N-METHYLTRANSFERASE 5"/>
    <property type="match status" value="1"/>
</dbReference>
<dbReference type="InterPro" id="IPR035247">
    <property type="entry name" value="PRMT5_TIM"/>
</dbReference>
<dbReference type="CTD" id="36809"/>
<name>A0A6J2XNA7_SITOR</name>
<feature type="active site" description="Proton donor/acceptor" evidence="5">
    <location>
        <position position="422"/>
    </location>
</feature>
<feature type="domain" description="PRMT5 TIM barrel" evidence="9">
    <location>
        <begin position="38"/>
        <end position="272"/>
    </location>
</feature>
<dbReference type="AlphaFoldDB" id="A0A6J2XNA7"/>
<dbReference type="SUPFAM" id="SSF53335">
    <property type="entry name" value="S-adenosyl-L-methionine-dependent methyltransferases"/>
    <property type="match status" value="1"/>
</dbReference>
<dbReference type="FunFam" id="2.70.160.11:FF:000072">
    <property type="entry name" value="Shk1 kinase-binding protein (Skb1), putative"/>
    <property type="match status" value="1"/>
</dbReference>
<evidence type="ECO:0000256" key="7">
    <source>
        <dbReference type="PIRSR" id="PIRSR015894-3"/>
    </source>
</evidence>
<proteinExistence type="inferred from homology"/>
<evidence type="ECO:0000256" key="6">
    <source>
        <dbReference type="PIRSR" id="PIRSR015894-2"/>
    </source>
</evidence>
<dbReference type="GO" id="GO:0005634">
    <property type="term" value="C:nucleus"/>
    <property type="evidence" value="ECO:0007669"/>
    <property type="project" value="TreeGrafter"/>
</dbReference>
<comment type="similarity">
    <text evidence="4">Belongs to the class I-like SAM-binding methyltransferase superfamily.</text>
</comment>
<dbReference type="FunCoup" id="A0A6J2XNA7">
    <property type="interactions" value="2142"/>
</dbReference>
<dbReference type="GO" id="GO:0032259">
    <property type="term" value="P:methylation"/>
    <property type="evidence" value="ECO:0007669"/>
    <property type="project" value="UniProtKB-KW"/>
</dbReference>
<feature type="binding site" evidence="6">
    <location>
        <position position="307"/>
    </location>
    <ligand>
        <name>S-adenosyl-L-methionine</name>
        <dbReference type="ChEBI" id="CHEBI:59789"/>
    </ligand>
</feature>
<dbReference type="PROSITE" id="PS51678">
    <property type="entry name" value="SAM_MT_PRMT"/>
    <property type="match status" value="1"/>
</dbReference>
<evidence type="ECO:0000259" key="8">
    <source>
        <dbReference type="Pfam" id="PF05185"/>
    </source>
</evidence>
<dbReference type="GO" id="GO:0016274">
    <property type="term" value="F:protein-arginine N-methyltransferase activity"/>
    <property type="evidence" value="ECO:0007669"/>
    <property type="project" value="InterPro"/>
</dbReference>
<evidence type="ECO:0000313" key="11">
    <source>
        <dbReference type="Proteomes" id="UP000504635"/>
    </source>
</evidence>
<dbReference type="Gene3D" id="2.70.160.11">
    <property type="entry name" value="Hnrnp arginine n-methyltransferase1"/>
    <property type="match status" value="1"/>
</dbReference>
<dbReference type="InterPro" id="IPR035075">
    <property type="entry name" value="PRMT5"/>
</dbReference>
<evidence type="ECO:0000256" key="3">
    <source>
        <dbReference type="ARBA" id="ARBA00022691"/>
    </source>
</evidence>
<feature type="binding site" evidence="6">
    <location>
        <begin position="316"/>
        <end position="317"/>
    </location>
    <ligand>
        <name>S-adenosyl-L-methionine</name>
        <dbReference type="ChEBI" id="CHEBI:59789"/>
    </ligand>
</feature>